<dbReference type="PANTHER" id="PTHR13292">
    <property type="entry name" value="AUTOPHAGY-RELATED PROTEIN 101"/>
    <property type="match status" value="1"/>
</dbReference>
<organism evidence="5 6">
    <name type="scientific">Lagenidium giganteum</name>
    <dbReference type="NCBI Taxonomy" id="4803"/>
    <lineage>
        <taxon>Eukaryota</taxon>
        <taxon>Sar</taxon>
        <taxon>Stramenopiles</taxon>
        <taxon>Oomycota</taxon>
        <taxon>Peronosporomycetes</taxon>
        <taxon>Pythiales</taxon>
        <taxon>Pythiaceae</taxon>
    </lineage>
</organism>
<evidence type="ECO:0000313" key="5">
    <source>
        <dbReference type="EMBL" id="DAZ98346.1"/>
    </source>
</evidence>
<protein>
    <recommendedName>
        <fullName evidence="2">Autophagy-related protein 101</fullName>
    </recommendedName>
</protein>
<evidence type="ECO:0000256" key="4">
    <source>
        <dbReference type="SAM" id="MobiDB-lite"/>
    </source>
</evidence>
<evidence type="ECO:0000256" key="1">
    <source>
        <dbReference type="ARBA" id="ARBA00007130"/>
    </source>
</evidence>
<comment type="caution">
    <text evidence="5">The sequence shown here is derived from an EMBL/GenBank/DDBJ whole genome shotgun (WGS) entry which is preliminary data.</text>
</comment>
<keyword evidence="6" id="KW-1185">Reference proteome</keyword>
<evidence type="ECO:0000256" key="3">
    <source>
        <dbReference type="ARBA" id="ARBA00023006"/>
    </source>
</evidence>
<reference evidence="5" key="1">
    <citation type="submission" date="2022-11" db="EMBL/GenBank/DDBJ databases">
        <authorList>
            <person name="Morgan W.R."/>
            <person name="Tartar A."/>
        </authorList>
    </citation>
    <scope>NUCLEOTIDE SEQUENCE</scope>
    <source>
        <strain evidence="5">ARSEF 373</strain>
    </source>
</reference>
<evidence type="ECO:0000313" key="6">
    <source>
        <dbReference type="Proteomes" id="UP001146120"/>
    </source>
</evidence>
<keyword evidence="3" id="KW-0072">Autophagy</keyword>
<comment type="similarity">
    <text evidence="1">Belongs to the ATG101 family.</text>
</comment>
<reference evidence="5" key="2">
    <citation type="journal article" date="2023" name="Microbiol Resour">
        <title>Decontamination and Annotation of the Draft Genome Sequence of the Oomycete Lagenidium giganteum ARSEF 373.</title>
        <authorList>
            <person name="Morgan W.R."/>
            <person name="Tartar A."/>
        </authorList>
    </citation>
    <scope>NUCLEOTIDE SEQUENCE</scope>
    <source>
        <strain evidence="5">ARSEF 373</strain>
    </source>
</reference>
<dbReference type="Proteomes" id="UP001146120">
    <property type="component" value="Unassembled WGS sequence"/>
</dbReference>
<dbReference type="Pfam" id="PF07855">
    <property type="entry name" value="ATG101"/>
    <property type="match status" value="1"/>
</dbReference>
<dbReference type="GO" id="GO:0000407">
    <property type="term" value="C:phagophore assembly site"/>
    <property type="evidence" value="ECO:0007669"/>
    <property type="project" value="TreeGrafter"/>
</dbReference>
<dbReference type="GO" id="GO:0019901">
    <property type="term" value="F:protein kinase binding"/>
    <property type="evidence" value="ECO:0007669"/>
    <property type="project" value="TreeGrafter"/>
</dbReference>
<dbReference type="EMBL" id="DAKRPA010000109">
    <property type="protein sequence ID" value="DAZ98346.1"/>
    <property type="molecule type" value="Genomic_DNA"/>
</dbReference>
<dbReference type="InterPro" id="IPR012445">
    <property type="entry name" value="ATG101"/>
</dbReference>
<sequence>GPVANMLSTGVGYTWKEHALEEIPVCPADLGDALTCLLHTILFARAPGPVRPSEATCQAFPTITYSLCAVGDVSRKVEHTVHAFEAFVRQTLHGGSASGSGRSSGSGGGGSRGASWAGGCIVVTFFERKVKSALFGFMSSEEKLCFEKWILPFHVSPAPASVQEKETFTKETEAAVQNALLHILSLVQSIDHIPNAMYDFEISHFSSIDAMHQDATTTFSSRASLGSSGSVRLP</sequence>
<accession>A0AAV2YYK1</accession>
<dbReference type="GO" id="GO:0000045">
    <property type="term" value="P:autophagosome assembly"/>
    <property type="evidence" value="ECO:0007669"/>
    <property type="project" value="TreeGrafter"/>
</dbReference>
<feature type="non-terminal residue" evidence="5">
    <location>
        <position position="1"/>
    </location>
</feature>
<gene>
    <name evidence="5" type="ORF">N0F65_007153</name>
</gene>
<dbReference type="PANTHER" id="PTHR13292:SF0">
    <property type="entry name" value="AUTOPHAGY-RELATED PROTEIN 101"/>
    <property type="match status" value="1"/>
</dbReference>
<name>A0AAV2YYK1_9STRA</name>
<proteinExistence type="inferred from homology"/>
<feature type="region of interest" description="Disordered" evidence="4">
    <location>
        <begin position="94"/>
        <end position="114"/>
    </location>
</feature>
<dbReference type="AlphaFoldDB" id="A0AAV2YYK1"/>
<dbReference type="GO" id="GO:1990316">
    <property type="term" value="C:Atg1/ULK1 kinase complex"/>
    <property type="evidence" value="ECO:0007669"/>
    <property type="project" value="TreeGrafter"/>
</dbReference>
<evidence type="ECO:0000256" key="2">
    <source>
        <dbReference type="ARBA" id="ARBA00018874"/>
    </source>
</evidence>
<feature type="compositionally biased region" description="Gly residues" evidence="4">
    <location>
        <begin position="96"/>
        <end position="112"/>
    </location>
</feature>